<evidence type="ECO:0000313" key="4">
    <source>
        <dbReference type="Proteomes" id="UP000588068"/>
    </source>
</evidence>
<dbReference type="Proteomes" id="UP000588068">
    <property type="component" value="Unassembled WGS sequence"/>
</dbReference>
<name>A0A841HKB8_9GAMM</name>
<dbReference type="GO" id="GO:0008270">
    <property type="term" value="F:zinc ion binding"/>
    <property type="evidence" value="ECO:0007669"/>
    <property type="project" value="InterPro"/>
</dbReference>
<evidence type="ECO:0000256" key="1">
    <source>
        <dbReference type="ARBA" id="ARBA00023450"/>
    </source>
</evidence>
<accession>A0A841HKB8</accession>
<keyword evidence="4" id="KW-1185">Reference proteome</keyword>
<protein>
    <recommendedName>
        <fullName evidence="2">HNH nuclease domain-containing protein</fullName>
    </recommendedName>
</protein>
<reference evidence="3 4" key="1">
    <citation type="submission" date="2020-08" db="EMBL/GenBank/DDBJ databases">
        <title>Genomic Encyclopedia of Type Strains, Phase IV (KMG-IV): sequencing the most valuable type-strain genomes for metagenomic binning, comparative biology and taxonomic classification.</title>
        <authorList>
            <person name="Goeker M."/>
        </authorList>
    </citation>
    <scope>NUCLEOTIDE SEQUENCE [LARGE SCALE GENOMIC DNA]</scope>
    <source>
        <strain evidence="3 4">DSM 26723</strain>
    </source>
</reference>
<dbReference type="SMART" id="SM00507">
    <property type="entry name" value="HNHc"/>
    <property type="match status" value="1"/>
</dbReference>
<evidence type="ECO:0000259" key="2">
    <source>
        <dbReference type="SMART" id="SM00507"/>
    </source>
</evidence>
<feature type="domain" description="HNH nuclease" evidence="2">
    <location>
        <begin position="316"/>
        <end position="367"/>
    </location>
</feature>
<dbReference type="GO" id="GO:0003676">
    <property type="term" value="F:nucleic acid binding"/>
    <property type="evidence" value="ECO:0007669"/>
    <property type="project" value="InterPro"/>
</dbReference>
<dbReference type="InterPro" id="IPR002711">
    <property type="entry name" value="HNH"/>
</dbReference>
<dbReference type="Pfam" id="PF01844">
    <property type="entry name" value="HNH"/>
    <property type="match status" value="1"/>
</dbReference>
<dbReference type="Pfam" id="PF02720">
    <property type="entry name" value="DUF222"/>
    <property type="match status" value="1"/>
</dbReference>
<evidence type="ECO:0000313" key="3">
    <source>
        <dbReference type="EMBL" id="MBB6093651.1"/>
    </source>
</evidence>
<sequence length="462" mass="50827">MDAAVSLVPTERPLTDLAAEITELTGHLNAANHRWLMLIAEFDRREGWSDWATQSCAHWLNWKCGVDLGAAREKVRVAHALQELPKISEAMQKGQLSYSKVRALTRVADRNTEEYLLQIAMHGTAGHVEKLVRHFRRATEAEELSREVAQQVNRSCTYQWDDDGSLVLKARLPAEAGALVLKALEAALGEIPIEADDPAAEPVDVSAETERCAVTPAFRLSPSVRRADALALVAESFIANGPAALTGGDKHQIVVHVSAETLRDRQAGRCEIEDGAGVSAETCRRLACDCSLVHILEDERGSVLDVGRKTRSIPPALRRALNARDQGCRFPGCCNGKYLDGHHIEHWANGGATKLSNLVSLCHFHHRQVHEGGVLVQILDDGALRFFKPDGESLDSVAPGYSQPLGDWRQLPAHNERSHIRINASTAVTKWQGESMDYGLGVQVLMERGRRERLRDGRGEAC</sequence>
<proteinExistence type="inferred from homology"/>
<dbReference type="CDD" id="cd00085">
    <property type="entry name" value="HNHc"/>
    <property type="match status" value="1"/>
</dbReference>
<dbReference type="InterPro" id="IPR003870">
    <property type="entry name" value="DUF222"/>
</dbReference>
<comment type="similarity">
    <text evidence="1">Belongs to the Rv1128c/1148c/1588c/1702c/1945/3466 family.</text>
</comment>
<organism evidence="3 4">
    <name type="scientific">Povalibacter uvarum</name>
    <dbReference type="NCBI Taxonomy" id="732238"/>
    <lineage>
        <taxon>Bacteria</taxon>
        <taxon>Pseudomonadati</taxon>
        <taxon>Pseudomonadota</taxon>
        <taxon>Gammaproteobacteria</taxon>
        <taxon>Steroidobacterales</taxon>
        <taxon>Steroidobacteraceae</taxon>
        <taxon>Povalibacter</taxon>
    </lineage>
</organism>
<dbReference type="RefSeq" id="WP_184332257.1">
    <property type="nucleotide sequence ID" value="NZ_JACHHZ010000003.1"/>
</dbReference>
<dbReference type="AlphaFoldDB" id="A0A841HKB8"/>
<dbReference type="GO" id="GO:0004519">
    <property type="term" value="F:endonuclease activity"/>
    <property type="evidence" value="ECO:0007669"/>
    <property type="project" value="InterPro"/>
</dbReference>
<dbReference type="InterPro" id="IPR003615">
    <property type="entry name" value="HNH_nuc"/>
</dbReference>
<comment type="caution">
    <text evidence="3">The sequence shown here is derived from an EMBL/GenBank/DDBJ whole genome shotgun (WGS) entry which is preliminary data.</text>
</comment>
<dbReference type="EMBL" id="JACHHZ010000003">
    <property type="protein sequence ID" value="MBB6093651.1"/>
    <property type="molecule type" value="Genomic_DNA"/>
</dbReference>
<gene>
    <name evidence="3" type="ORF">HNQ60_002532</name>
</gene>